<dbReference type="Gene3D" id="1.50.10.10">
    <property type="match status" value="1"/>
</dbReference>
<proteinExistence type="inferred from homology"/>
<dbReference type="InterPro" id="IPR012341">
    <property type="entry name" value="6hp_glycosidase-like_sf"/>
</dbReference>
<sequence>MKLIIIYLALLTTYCNSLRQYTKEDILRLREDAKKMFYHGYDSYLKYASDYDELKPLSCCGKNTWISSKLTLIDALDTLIVLKNYTEFKRVSDYIIANVDFDKDINVSVFETNIRIVGGLLSAHLLSHKAQMELEPGFPCNGPLLRLAEKVARKLLPAFDTKTSMPYGTINLMHGVPEGETSVSCVAGIGTFIIEFGTLSRLTGDSIYEEVALNALYSLYNHRSAIGLLGNHIDVQTGIWTAQDSGIGAGVDSYYEYLVKGSILLNRPELMEMFLELRKSIDKYLHKDDWQIWVSMNKGQMTLPVFQSLQAFWPGLLSLIGDINPAMKILYNMHTVWRQYGFLAEMYNIPNAEPTNARESYPLRPELIESVMYLYRATGDPYLLEVGEDILTSIEHSAKTNCGYASIKNVKDHRKQDSMESFFLAETTKYLYLLFDPDNFLNSDGRYGTIINTKNGECIIESSYIFNTEAHPIDLGALKCCHDLPRESLVKGFSRQKYLGDIAIEKFNDDDSKTDDLDNESKPNDEFKQQLLEEIISALSNANKKIKDNLDLQKRLVEVSNRQKFDKEQEIKVEQHANVDEDNSGDEKLEIIKLTTNELESDDVNQSKLDNDLKLEDSIKSQVKTDIKIIKKSAEKNNNSIITEFVKNILKTAQSKPKKFDSQILLEKIKTNSFGFTRNETWTTKYDLLTCKAQAYSNRISVMGEFY</sequence>
<dbReference type="Proteomes" id="UP001153620">
    <property type="component" value="Chromosome 1"/>
</dbReference>
<evidence type="ECO:0000256" key="5">
    <source>
        <dbReference type="ARBA" id="ARBA00054385"/>
    </source>
</evidence>
<feature type="binding site" evidence="7">
    <location>
        <position position="468"/>
    </location>
    <ligand>
        <name>Ca(2+)</name>
        <dbReference type="ChEBI" id="CHEBI:29108"/>
    </ligand>
</feature>
<dbReference type="SUPFAM" id="SSF48225">
    <property type="entry name" value="Seven-hairpin glycosidases"/>
    <property type="match status" value="1"/>
</dbReference>
<dbReference type="InterPro" id="IPR036026">
    <property type="entry name" value="Seven-hairpin_glycosidases"/>
</dbReference>
<keyword evidence="3" id="KW-0256">Endoplasmic reticulum</keyword>
<dbReference type="EC" id="3.2.1.-" evidence="8"/>
<evidence type="ECO:0000256" key="7">
    <source>
        <dbReference type="PIRSR" id="PIRSR601382-2"/>
    </source>
</evidence>
<dbReference type="GO" id="GO:0005975">
    <property type="term" value="P:carbohydrate metabolic process"/>
    <property type="evidence" value="ECO:0007669"/>
    <property type="project" value="InterPro"/>
</dbReference>
<evidence type="ECO:0000256" key="6">
    <source>
        <dbReference type="PIRSR" id="PIRSR601382-1"/>
    </source>
</evidence>
<comment type="cofactor">
    <cofactor evidence="7">
        <name>Ca(2+)</name>
        <dbReference type="ChEBI" id="CHEBI:29108"/>
    </cofactor>
</comment>
<keyword evidence="7" id="KW-0106">Calcium</keyword>
<evidence type="ECO:0000256" key="1">
    <source>
        <dbReference type="ARBA" id="ARBA00004240"/>
    </source>
</evidence>
<evidence type="ECO:0000256" key="4">
    <source>
        <dbReference type="ARBA" id="ARBA00023180"/>
    </source>
</evidence>
<evidence type="ECO:0000256" key="8">
    <source>
        <dbReference type="RuleBase" id="RU361193"/>
    </source>
</evidence>
<dbReference type="PANTHER" id="PTHR45679">
    <property type="entry name" value="ER DEGRADATION-ENHANCING ALPHA-MANNOSIDASE-LIKE PROTEIN 2"/>
    <property type="match status" value="1"/>
</dbReference>
<keyword evidence="8" id="KW-0378">Hydrolase</keyword>
<dbReference type="PRINTS" id="PR00747">
    <property type="entry name" value="GLYHDRLASE47"/>
</dbReference>
<reference evidence="10" key="2">
    <citation type="submission" date="2022-10" db="EMBL/GenBank/DDBJ databases">
        <authorList>
            <consortium name="ENA_rothamsted_submissions"/>
            <consortium name="culmorum"/>
            <person name="King R."/>
        </authorList>
    </citation>
    <scope>NUCLEOTIDE SEQUENCE</scope>
</reference>
<feature type="chain" id="PRO_5040350586" description="alpha-1,2-Mannosidase" evidence="9">
    <location>
        <begin position="18"/>
        <end position="707"/>
    </location>
</feature>
<dbReference type="GO" id="GO:0016020">
    <property type="term" value="C:membrane"/>
    <property type="evidence" value="ECO:0007669"/>
    <property type="project" value="InterPro"/>
</dbReference>
<dbReference type="GO" id="GO:0005509">
    <property type="term" value="F:calcium ion binding"/>
    <property type="evidence" value="ECO:0007669"/>
    <property type="project" value="InterPro"/>
</dbReference>
<accession>A0A9N9RPI3</accession>
<name>A0A9N9RPI3_9DIPT</name>
<keyword evidence="11" id="KW-1185">Reference proteome</keyword>
<evidence type="ECO:0000256" key="2">
    <source>
        <dbReference type="ARBA" id="ARBA00007658"/>
    </source>
</evidence>
<dbReference type="GO" id="GO:1904154">
    <property type="term" value="P:positive regulation of retrograde protein transport, ER to cytosol"/>
    <property type="evidence" value="ECO:0007669"/>
    <property type="project" value="UniProtKB-ARBA"/>
</dbReference>
<evidence type="ECO:0000313" key="10">
    <source>
        <dbReference type="EMBL" id="CAG9800538.1"/>
    </source>
</evidence>
<evidence type="ECO:0000313" key="11">
    <source>
        <dbReference type="Proteomes" id="UP001153620"/>
    </source>
</evidence>
<keyword evidence="7" id="KW-0479">Metal-binding</keyword>
<gene>
    <name evidence="10" type="ORF">CHIRRI_LOCUS3480</name>
</gene>
<dbReference type="OrthoDB" id="8118055at2759"/>
<comment type="similarity">
    <text evidence="2 8">Belongs to the glycosyl hydrolase 47 family.</text>
</comment>
<reference evidence="10" key="1">
    <citation type="submission" date="2022-01" db="EMBL/GenBank/DDBJ databases">
        <authorList>
            <person name="King R."/>
        </authorList>
    </citation>
    <scope>NUCLEOTIDE SEQUENCE</scope>
</reference>
<comment type="subcellular location">
    <subcellularLocation>
        <location evidence="1">Endoplasmic reticulum</location>
    </subcellularLocation>
</comment>
<dbReference type="AlphaFoldDB" id="A0A9N9RPI3"/>
<dbReference type="GO" id="GO:0004571">
    <property type="term" value="F:mannosyl-oligosaccharide 1,2-alpha-mannosidase activity"/>
    <property type="evidence" value="ECO:0007669"/>
    <property type="project" value="InterPro"/>
</dbReference>
<dbReference type="Pfam" id="PF01532">
    <property type="entry name" value="Glyco_hydro_47"/>
    <property type="match status" value="1"/>
</dbReference>
<comment type="function">
    <text evidence="5">Involved in the endoplasmic reticulum-associated degradation (ERAD) pathway that targets misfolded glycoproteins for degradation in an N-glycan-dependent manner. May initiate ERAD by promoting the first mannose trimming step of ERAD substrates, from Man9GlcNAc2 to Man8GlcNAc2. Seems to recognize and bind to exposed hydrophobic regions in target proteins.</text>
</comment>
<feature type="signal peptide" evidence="9">
    <location>
        <begin position="1"/>
        <end position="17"/>
    </location>
</feature>
<keyword evidence="4" id="KW-0325">Glycoprotein</keyword>
<dbReference type="InterPro" id="IPR044674">
    <property type="entry name" value="EDEM1/2/3"/>
</dbReference>
<dbReference type="GO" id="GO:1904380">
    <property type="term" value="P:endoplasmic reticulum mannose trimming"/>
    <property type="evidence" value="ECO:0007669"/>
    <property type="project" value="InterPro"/>
</dbReference>
<keyword evidence="9" id="KW-0732">Signal</keyword>
<feature type="active site" evidence="6">
    <location>
        <position position="366"/>
    </location>
</feature>
<dbReference type="GO" id="GO:0044322">
    <property type="term" value="C:endoplasmic reticulum quality control compartment"/>
    <property type="evidence" value="ECO:0007669"/>
    <property type="project" value="GOC"/>
</dbReference>
<feature type="active site" description="Proton donor" evidence="6">
    <location>
        <position position="345"/>
    </location>
</feature>
<evidence type="ECO:0000256" key="3">
    <source>
        <dbReference type="ARBA" id="ARBA00022824"/>
    </source>
</evidence>
<feature type="active site" evidence="6">
    <location>
        <position position="252"/>
    </location>
</feature>
<dbReference type="FunFam" id="1.50.10.10:FF:000015">
    <property type="entry name" value="alpha-1,2-Mannosidase"/>
    <property type="match status" value="1"/>
</dbReference>
<dbReference type="EMBL" id="OU895877">
    <property type="protein sequence ID" value="CAG9800538.1"/>
    <property type="molecule type" value="Genomic_DNA"/>
</dbReference>
<keyword evidence="8" id="KW-0326">Glycosidase</keyword>
<protein>
    <recommendedName>
        <fullName evidence="8">alpha-1,2-Mannosidase</fullName>
        <ecNumber evidence="8">3.2.1.-</ecNumber>
    </recommendedName>
</protein>
<dbReference type="PANTHER" id="PTHR45679:SF6">
    <property type="entry name" value="ER DEGRADATION-ENHANCING ALPHA-MANNOSIDASE-LIKE PROTEIN 2"/>
    <property type="match status" value="1"/>
</dbReference>
<feature type="active site" description="Proton donor" evidence="6">
    <location>
        <position position="111"/>
    </location>
</feature>
<evidence type="ECO:0000256" key="9">
    <source>
        <dbReference type="SAM" id="SignalP"/>
    </source>
</evidence>
<organism evidence="10 11">
    <name type="scientific">Chironomus riparius</name>
    <dbReference type="NCBI Taxonomy" id="315576"/>
    <lineage>
        <taxon>Eukaryota</taxon>
        <taxon>Metazoa</taxon>
        <taxon>Ecdysozoa</taxon>
        <taxon>Arthropoda</taxon>
        <taxon>Hexapoda</taxon>
        <taxon>Insecta</taxon>
        <taxon>Pterygota</taxon>
        <taxon>Neoptera</taxon>
        <taxon>Endopterygota</taxon>
        <taxon>Diptera</taxon>
        <taxon>Nematocera</taxon>
        <taxon>Chironomoidea</taxon>
        <taxon>Chironomidae</taxon>
        <taxon>Chironominae</taxon>
        <taxon>Chironomus</taxon>
    </lineage>
</organism>
<dbReference type="InterPro" id="IPR001382">
    <property type="entry name" value="Glyco_hydro_47"/>
</dbReference>